<dbReference type="Gene3D" id="2.170.270.10">
    <property type="entry name" value="SET domain"/>
    <property type="match status" value="1"/>
</dbReference>
<evidence type="ECO:0000256" key="4">
    <source>
        <dbReference type="ARBA" id="ARBA00022603"/>
    </source>
</evidence>
<keyword evidence="4" id="KW-0489">Methyltransferase</keyword>
<evidence type="ECO:0000256" key="3">
    <source>
        <dbReference type="ARBA" id="ARBA00022454"/>
    </source>
</evidence>
<proteinExistence type="predicted"/>
<keyword evidence="6" id="KW-0949">S-adenosyl-L-methionine</keyword>
<dbReference type="Proteomes" id="UP000271241">
    <property type="component" value="Unassembled WGS sequence"/>
</dbReference>
<dbReference type="EMBL" id="KZ993643">
    <property type="protein sequence ID" value="RKP04543.1"/>
    <property type="molecule type" value="Genomic_DNA"/>
</dbReference>
<dbReference type="InterPro" id="IPR046341">
    <property type="entry name" value="SET_dom_sf"/>
</dbReference>
<comment type="subcellular location">
    <subcellularLocation>
        <location evidence="2">Chromosome</location>
    </subcellularLocation>
    <subcellularLocation>
        <location evidence="1">Nucleus</location>
    </subcellularLocation>
</comment>
<evidence type="ECO:0000256" key="6">
    <source>
        <dbReference type="ARBA" id="ARBA00022691"/>
    </source>
</evidence>
<dbReference type="Pfam" id="PF17907">
    <property type="entry name" value="AWS"/>
    <property type="match status" value="1"/>
</dbReference>
<keyword evidence="7" id="KW-0539">Nucleus</keyword>
<dbReference type="AlphaFoldDB" id="A0A4P9XFZ6"/>
<dbReference type="STRING" id="78915.A0A4P9XFZ6"/>
<dbReference type="InterPro" id="IPR006560">
    <property type="entry name" value="AWS_dom"/>
</dbReference>
<feature type="compositionally biased region" description="Basic residues" evidence="8">
    <location>
        <begin position="75"/>
        <end position="87"/>
    </location>
</feature>
<evidence type="ECO:0000313" key="11">
    <source>
        <dbReference type="Proteomes" id="UP000271241"/>
    </source>
</evidence>
<evidence type="ECO:0000256" key="8">
    <source>
        <dbReference type="SAM" id="MobiDB-lite"/>
    </source>
</evidence>
<keyword evidence="3" id="KW-0158">Chromosome</keyword>
<name>A0A4P9XFZ6_9FUNG</name>
<feature type="domain" description="AWS" evidence="9">
    <location>
        <begin position="343"/>
        <end position="394"/>
    </location>
</feature>
<dbReference type="OrthoDB" id="422362at2759"/>
<sequence>MGGAPVKEIPTSLPRTLDRSTRLKMRVAFDAGDDRRPPPRKPRGGARKIGEESSLQQDGSTAGAAEAQMQPLCRPTKRQARVTRAKQSHAAVTKDHIADSTASYTECSDSTFRQSAGSIIASAPSDETGKGGRYLHAGLFATGTNDKIDLGAFPLPLHHGLDMLESRKAFQLPEEIQELFTRQRRSTVGRMALRTKKKGMGAVGSVVARKATGTSRSRVVRQRRASATVLQRATAPRLFNLLVEAEDPALTEHVYSKKTFWDCGVYGTVAQSRPGSKVSMPLPIHTSTQMLEPGAPGTEDGFKLSWDVWYAAQHGLLTGHRDPPPYIKLRSNVYEEGTRRPNVEQSVCDCVKPKQGASGCTEDSCFNRMMFYECSPKRCPCGKQCQNQRFRRHEFVRELEVFGTMDRGFGLRSKTRILPGQLITEYCGEVITQSTCLERMSTLYRDSTNFYFLECGNGRVIDAGIRGTEAR</sequence>
<evidence type="ECO:0000256" key="2">
    <source>
        <dbReference type="ARBA" id="ARBA00004286"/>
    </source>
</evidence>
<dbReference type="InterPro" id="IPR050777">
    <property type="entry name" value="SET2_Histone-Lys_MeTrsfase"/>
</dbReference>
<reference evidence="11" key="1">
    <citation type="journal article" date="2018" name="Nat. Microbiol.">
        <title>Leveraging single-cell genomics to expand the fungal tree of life.</title>
        <authorList>
            <person name="Ahrendt S.R."/>
            <person name="Quandt C.A."/>
            <person name="Ciobanu D."/>
            <person name="Clum A."/>
            <person name="Salamov A."/>
            <person name="Andreopoulos B."/>
            <person name="Cheng J.F."/>
            <person name="Woyke T."/>
            <person name="Pelin A."/>
            <person name="Henrissat B."/>
            <person name="Reynolds N.K."/>
            <person name="Benny G.L."/>
            <person name="Smith M.E."/>
            <person name="James T.Y."/>
            <person name="Grigoriev I.V."/>
        </authorList>
    </citation>
    <scope>NUCLEOTIDE SEQUENCE [LARGE SCALE GENOMIC DNA]</scope>
    <source>
        <strain evidence="11">RSA 1356</strain>
    </source>
</reference>
<evidence type="ECO:0000313" key="10">
    <source>
        <dbReference type="EMBL" id="RKP04543.1"/>
    </source>
</evidence>
<dbReference type="GO" id="GO:0042054">
    <property type="term" value="F:histone methyltransferase activity"/>
    <property type="evidence" value="ECO:0007669"/>
    <property type="project" value="InterPro"/>
</dbReference>
<gene>
    <name evidence="10" type="ORF">THASP1DRAFT_33679</name>
</gene>
<dbReference type="SMART" id="SM00570">
    <property type="entry name" value="AWS"/>
    <property type="match status" value="1"/>
</dbReference>
<feature type="region of interest" description="Disordered" evidence="8">
    <location>
        <begin position="1"/>
        <end position="94"/>
    </location>
</feature>
<protein>
    <recommendedName>
        <fullName evidence="9">AWS domain-containing protein</fullName>
    </recommendedName>
</protein>
<keyword evidence="5" id="KW-0808">Transferase</keyword>
<dbReference type="GO" id="GO:0005694">
    <property type="term" value="C:chromosome"/>
    <property type="evidence" value="ECO:0007669"/>
    <property type="project" value="UniProtKB-SubCell"/>
</dbReference>
<dbReference type="SUPFAM" id="SSF82199">
    <property type="entry name" value="SET domain"/>
    <property type="match status" value="1"/>
</dbReference>
<organism evidence="10 11">
    <name type="scientific">Thamnocephalis sphaerospora</name>
    <dbReference type="NCBI Taxonomy" id="78915"/>
    <lineage>
        <taxon>Eukaryota</taxon>
        <taxon>Fungi</taxon>
        <taxon>Fungi incertae sedis</taxon>
        <taxon>Zoopagomycota</taxon>
        <taxon>Zoopagomycotina</taxon>
        <taxon>Zoopagomycetes</taxon>
        <taxon>Zoopagales</taxon>
        <taxon>Sigmoideomycetaceae</taxon>
        <taxon>Thamnocephalis</taxon>
    </lineage>
</organism>
<accession>A0A4P9XFZ6</accession>
<evidence type="ECO:0000256" key="7">
    <source>
        <dbReference type="ARBA" id="ARBA00023242"/>
    </source>
</evidence>
<keyword evidence="11" id="KW-1185">Reference proteome</keyword>
<evidence type="ECO:0000259" key="9">
    <source>
        <dbReference type="PROSITE" id="PS51215"/>
    </source>
</evidence>
<feature type="non-terminal residue" evidence="10">
    <location>
        <position position="471"/>
    </location>
</feature>
<evidence type="ECO:0000256" key="5">
    <source>
        <dbReference type="ARBA" id="ARBA00022679"/>
    </source>
</evidence>
<dbReference type="PANTHER" id="PTHR22884">
    <property type="entry name" value="SET DOMAIN PROTEINS"/>
    <property type="match status" value="1"/>
</dbReference>
<dbReference type="PROSITE" id="PS51215">
    <property type="entry name" value="AWS"/>
    <property type="match status" value="1"/>
</dbReference>
<dbReference type="GO" id="GO:0005634">
    <property type="term" value="C:nucleus"/>
    <property type="evidence" value="ECO:0007669"/>
    <property type="project" value="UniProtKB-SubCell"/>
</dbReference>
<evidence type="ECO:0000256" key="1">
    <source>
        <dbReference type="ARBA" id="ARBA00004123"/>
    </source>
</evidence>
<dbReference type="GO" id="GO:0032259">
    <property type="term" value="P:methylation"/>
    <property type="evidence" value="ECO:0007669"/>
    <property type="project" value="UniProtKB-KW"/>
</dbReference>